<protein>
    <submittedName>
        <fullName evidence="3">Uncharacterized protein LOC118427121</fullName>
    </submittedName>
</protein>
<sequence length="571" mass="65491">MQRSRHKTRERLRYDGDKEEELMRQFGLDYVLGPDGQDNVPVPEILACLIMEAGEWCNIGMYGSAVPLYEDALSLLNHFPNGPLRCEPIYWLRARCYYEMDHFEKVIQDCTQVINFDKGGTLPCTWHCYPMKVEAYLETGQIYKALETAYEFHIHCPWLPQATAIIGDLRRQLEAEERKRKKLGDKLIQEEQSKRRRTVRAKPPLMKKKKKKAKDPRTAAASKRGATNETYSNESDASSHSSMSDSEPQGLEGEEDTDQGALAMVGKSLPPISTHNRFVNVPEVETRKQKHTVTSTKRRNHSNVHVATRSTTGVLAATSPRHVREFPSMMIGKSQSHRSFSKREQPFQSPIVQATARTERRGVPYTSPTLRRAETSYPKRLFPTCLEDINKGNTAMQEAKCYYCQLQCNSKQQLQKHYQGKKHRAKLLSDDSDGMWQQRRPPPGVPGGQYKMCPYGFERCIHRTLCTYAHTKEELKEWQERYNIRKKTLNKAQSSGTYGYSFGERLAEEFKTKGKVELLSTTVQYARLLAEPEGTSVMFPERGREYTWTMKVQVGSSNFSVVSKLLNASPF</sequence>
<evidence type="ECO:0000313" key="3">
    <source>
        <dbReference type="RefSeq" id="XP_035692650.1"/>
    </source>
</evidence>
<dbReference type="Gene3D" id="1.25.40.10">
    <property type="entry name" value="Tetratricopeptide repeat domain"/>
    <property type="match status" value="1"/>
</dbReference>
<feature type="compositionally biased region" description="Low complexity" evidence="1">
    <location>
        <begin position="232"/>
        <end position="246"/>
    </location>
</feature>
<organism evidence="2 3">
    <name type="scientific">Branchiostoma floridae</name>
    <name type="common">Florida lancelet</name>
    <name type="synonym">Amphioxus</name>
    <dbReference type="NCBI Taxonomy" id="7739"/>
    <lineage>
        <taxon>Eukaryota</taxon>
        <taxon>Metazoa</taxon>
        <taxon>Chordata</taxon>
        <taxon>Cephalochordata</taxon>
        <taxon>Leptocardii</taxon>
        <taxon>Amphioxiformes</taxon>
        <taxon>Branchiostomatidae</taxon>
        <taxon>Branchiostoma</taxon>
    </lineage>
</organism>
<name>A0A9J7M3W2_BRAFL</name>
<dbReference type="GeneID" id="118427121"/>
<dbReference type="InterPro" id="IPR011990">
    <property type="entry name" value="TPR-like_helical_dom_sf"/>
</dbReference>
<dbReference type="Gene3D" id="3.30.160.60">
    <property type="entry name" value="Classic Zinc Finger"/>
    <property type="match status" value="1"/>
</dbReference>
<dbReference type="KEGG" id="bfo:118427121"/>
<reference evidence="3" key="2">
    <citation type="submission" date="2025-08" db="UniProtKB">
        <authorList>
            <consortium name="RefSeq"/>
        </authorList>
    </citation>
    <scope>IDENTIFICATION</scope>
    <source>
        <strain evidence="3">S238N-H82</strain>
        <tissue evidence="3">Testes</tissue>
    </source>
</reference>
<reference evidence="2" key="1">
    <citation type="journal article" date="2020" name="Nat. Ecol. Evol.">
        <title>Deeply conserved synteny resolves early events in vertebrate evolution.</title>
        <authorList>
            <person name="Simakov O."/>
            <person name="Marletaz F."/>
            <person name="Yue J.X."/>
            <person name="O'Connell B."/>
            <person name="Jenkins J."/>
            <person name="Brandt A."/>
            <person name="Calef R."/>
            <person name="Tung C.H."/>
            <person name="Huang T.K."/>
            <person name="Schmutz J."/>
            <person name="Satoh N."/>
            <person name="Yu J.K."/>
            <person name="Putnam N.H."/>
            <person name="Green R.E."/>
            <person name="Rokhsar D.S."/>
        </authorList>
    </citation>
    <scope>NUCLEOTIDE SEQUENCE [LARGE SCALE GENOMIC DNA]</scope>
    <source>
        <strain evidence="2">S238N-H82</strain>
    </source>
</reference>
<feature type="compositionally biased region" description="Basic and acidic residues" evidence="1">
    <location>
        <begin position="184"/>
        <end position="193"/>
    </location>
</feature>
<accession>A0A9J7M3W2</accession>
<dbReference type="InterPro" id="IPR036236">
    <property type="entry name" value="Znf_C2H2_sf"/>
</dbReference>
<gene>
    <name evidence="3" type="primary">LOC118427121</name>
</gene>
<feature type="compositionally biased region" description="Basic residues" evidence="1">
    <location>
        <begin position="194"/>
        <end position="214"/>
    </location>
</feature>
<dbReference type="Proteomes" id="UP000001554">
    <property type="component" value="Chromosome 12"/>
</dbReference>
<dbReference type="SUPFAM" id="SSF48452">
    <property type="entry name" value="TPR-like"/>
    <property type="match status" value="1"/>
</dbReference>
<dbReference type="OrthoDB" id="10521535at2759"/>
<evidence type="ECO:0000313" key="2">
    <source>
        <dbReference type="Proteomes" id="UP000001554"/>
    </source>
</evidence>
<keyword evidence="2" id="KW-1185">Reference proteome</keyword>
<dbReference type="RefSeq" id="XP_035692650.1">
    <property type="nucleotide sequence ID" value="XM_035836757.1"/>
</dbReference>
<feature type="region of interest" description="Disordered" evidence="1">
    <location>
        <begin position="184"/>
        <end position="257"/>
    </location>
</feature>
<proteinExistence type="predicted"/>
<dbReference type="SUPFAM" id="SSF57667">
    <property type="entry name" value="beta-beta-alpha zinc fingers"/>
    <property type="match status" value="1"/>
</dbReference>
<dbReference type="AlphaFoldDB" id="A0A9J7M3W2"/>
<evidence type="ECO:0000256" key="1">
    <source>
        <dbReference type="SAM" id="MobiDB-lite"/>
    </source>
</evidence>